<dbReference type="OrthoDB" id="5333304at2759"/>
<dbReference type="EMBL" id="LASV01000217">
    <property type="protein sequence ID" value="KKA20956.1"/>
    <property type="molecule type" value="Genomic_DNA"/>
</dbReference>
<feature type="compositionally biased region" description="Basic and acidic residues" evidence="1">
    <location>
        <begin position="221"/>
        <end position="230"/>
    </location>
</feature>
<dbReference type="STRING" id="1408163.A0A0F4YSX6"/>
<gene>
    <name evidence="2" type="ORF">T310_5041</name>
</gene>
<name>A0A0F4YSX6_RASE3</name>
<feature type="region of interest" description="Disordered" evidence="1">
    <location>
        <begin position="199"/>
        <end position="263"/>
    </location>
</feature>
<feature type="region of interest" description="Disordered" evidence="1">
    <location>
        <begin position="1"/>
        <end position="182"/>
    </location>
</feature>
<accession>A0A0F4YSX6</accession>
<evidence type="ECO:0000256" key="1">
    <source>
        <dbReference type="SAM" id="MobiDB-lite"/>
    </source>
</evidence>
<proteinExistence type="predicted"/>
<sequence length="537" mass="62106">ALDNNNNRDHHEYYPREASDPRKRSYERPAERGRMGQHSFSPASDVRIVRNHITSPAAPQPSRVSPLAMAKMPSVPPHRPQDYRQERVPTDPYSGRTSPEVPVQPLMPRKRRRLQEPRDRPGPAAPRRHAADSPEPYIKEEPASPPPFTDVPPASGGRSRPPQERPVYIDVTSPRYTPTIDRREAISRESVYEYDRYGNNARDYDAPMEARTASRMGTRRPARDNQDLRRVASLHHARQPEVLSREYGEPPRSMRASSYAVIERPTHHERARYYEETVPSYTRRYAPVEELPPSPRFRETYVDEEPPPPRVVEPPPRRIVVDEYGNQYYETVPASKVRAMPPPPPTRVAKVDDYNERAHVRNGSVRATSIVDDPYGDRRYVHEMPPPPPATYRRVVDYPRSVVEERRPYPHPVAEREPAYRSSSVVVDYAPRQQTYVEDPEMPRERVVRMSSVRPPANRYDEPREAIPHRVPSVRPGGHEVSGYADDELRQPREYVDRPVYTSGRPVRDERYYEEEDAGRMVLDGSGEGMHRGPQRY</sequence>
<feature type="compositionally biased region" description="Basic and acidic residues" evidence="1">
    <location>
        <begin position="1"/>
        <end position="34"/>
    </location>
</feature>
<feature type="region of interest" description="Disordered" evidence="1">
    <location>
        <begin position="468"/>
        <end position="537"/>
    </location>
</feature>
<feature type="non-terminal residue" evidence="2">
    <location>
        <position position="1"/>
    </location>
</feature>
<keyword evidence="3" id="KW-1185">Reference proteome</keyword>
<comment type="caution">
    <text evidence="2">The sequence shown here is derived from an EMBL/GenBank/DDBJ whole genome shotgun (WGS) entry which is preliminary data.</text>
</comment>
<dbReference type="AlphaFoldDB" id="A0A0F4YSX6"/>
<dbReference type="GeneID" id="25317388"/>
<evidence type="ECO:0000313" key="3">
    <source>
        <dbReference type="Proteomes" id="UP000053958"/>
    </source>
</evidence>
<dbReference type="Proteomes" id="UP000053958">
    <property type="component" value="Unassembled WGS sequence"/>
</dbReference>
<evidence type="ECO:0000313" key="2">
    <source>
        <dbReference type="EMBL" id="KKA20956.1"/>
    </source>
</evidence>
<feature type="compositionally biased region" description="Basic and acidic residues" evidence="1">
    <location>
        <begin position="79"/>
        <end position="89"/>
    </location>
</feature>
<protein>
    <submittedName>
        <fullName evidence="2">Uncharacterized protein</fullName>
    </submittedName>
</protein>
<feature type="compositionally biased region" description="Basic and acidic residues" evidence="1">
    <location>
        <begin position="487"/>
        <end position="497"/>
    </location>
</feature>
<feature type="compositionally biased region" description="Basic and acidic residues" evidence="1">
    <location>
        <begin position="129"/>
        <end position="142"/>
    </location>
</feature>
<dbReference type="RefSeq" id="XP_013327568.1">
    <property type="nucleotide sequence ID" value="XM_013472114.1"/>
</dbReference>
<organism evidence="2 3">
    <name type="scientific">Rasamsonia emersonii (strain ATCC 16479 / CBS 393.64 / IMI 116815)</name>
    <dbReference type="NCBI Taxonomy" id="1408163"/>
    <lineage>
        <taxon>Eukaryota</taxon>
        <taxon>Fungi</taxon>
        <taxon>Dikarya</taxon>
        <taxon>Ascomycota</taxon>
        <taxon>Pezizomycotina</taxon>
        <taxon>Eurotiomycetes</taxon>
        <taxon>Eurotiomycetidae</taxon>
        <taxon>Eurotiales</taxon>
        <taxon>Trichocomaceae</taxon>
        <taxon>Rasamsonia</taxon>
    </lineage>
</organism>
<reference evidence="2 3" key="1">
    <citation type="submission" date="2015-04" db="EMBL/GenBank/DDBJ databases">
        <authorList>
            <person name="Heijne W.H."/>
            <person name="Fedorova N.D."/>
            <person name="Nierman W.C."/>
            <person name="Vollebregt A.W."/>
            <person name="Zhao Z."/>
            <person name="Wu L."/>
            <person name="Kumar M."/>
            <person name="Stam H."/>
            <person name="van den Berg M.A."/>
            <person name="Pel H.J."/>
        </authorList>
    </citation>
    <scope>NUCLEOTIDE SEQUENCE [LARGE SCALE GENOMIC DNA]</scope>
    <source>
        <strain evidence="2 3">CBS 393.64</strain>
    </source>
</reference>